<dbReference type="OrthoDB" id="4150765at2759"/>
<protein>
    <submittedName>
        <fullName evidence="3">GTP binding</fullName>
    </submittedName>
</protein>
<dbReference type="Gene3D" id="3.40.50.300">
    <property type="entry name" value="P-loop containing nucleotide triphosphate hydrolases"/>
    <property type="match status" value="1"/>
</dbReference>
<gene>
    <name evidence="3" type="ORF">ST47_g9088</name>
</gene>
<keyword evidence="1" id="KW-0547">Nucleotide-binding</keyword>
<dbReference type="EMBL" id="JYNV01000290">
    <property type="protein sequence ID" value="KZM19813.1"/>
    <property type="molecule type" value="Genomic_DNA"/>
</dbReference>
<feature type="compositionally biased region" description="Polar residues" evidence="2">
    <location>
        <begin position="106"/>
        <end position="115"/>
    </location>
</feature>
<feature type="compositionally biased region" description="Polar residues" evidence="2">
    <location>
        <begin position="30"/>
        <end position="39"/>
    </location>
</feature>
<reference evidence="3 4" key="1">
    <citation type="journal article" date="2016" name="Sci. Rep.">
        <title>Draft genome sequencing and secretome analysis of fungal phytopathogen Ascochyta rabiei provides insight into the necrotrophic effector repertoire.</title>
        <authorList>
            <person name="Verma S."/>
            <person name="Gazara R.K."/>
            <person name="Nizam S."/>
            <person name="Parween S."/>
            <person name="Chattopadhyay D."/>
            <person name="Verma P.K."/>
        </authorList>
    </citation>
    <scope>NUCLEOTIDE SEQUENCE [LARGE SCALE GENOMIC DNA]</scope>
    <source>
        <strain evidence="3 4">ArDII</strain>
    </source>
</reference>
<dbReference type="SUPFAM" id="SSF52540">
    <property type="entry name" value="P-loop containing nucleoside triphosphate hydrolases"/>
    <property type="match status" value="1"/>
</dbReference>
<dbReference type="Proteomes" id="UP000076837">
    <property type="component" value="Unassembled WGS sequence"/>
</dbReference>
<dbReference type="InterPro" id="IPR046707">
    <property type="entry name" value="DUF6780"/>
</dbReference>
<feature type="compositionally biased region" description="Low complexity" evidence="2">
    <location>
        <begin position="267"/>
        <end position="279"/>
    </location>
</feature>
<feature type="compositionally biased region" description="Low complexity" evidence="2">
    <location>
        <begin position="116"/>
        <end position="129"/>
    </location>
</feature>
<evidence type="ECO:0000256" key="2">
    <source>
        <dbReference type="SAM" id="MobiDB-lite"/>
    </source>
</evidence>
<feature type="compositionally biased region" description="Low complexity" evidence="2">
    <location>
        <begin position="156"/>
        <end position="169"/>
    </location>
</feature>
<dbReference type="InterPro" id="IPR027417">
    <property type="entry name" value="P-loop_NTPase"/>
</dbReference>
<accession>A0A162Y424</accession>
<evidence type="ECO:0000313" key="3">
    <source>
        <dbReference type="EMBL" id="KZM19813.1"/>
    </source>
</evidence>
<comment type="caution">
    <text evidence="3">The sequence shown here is derived from an EMBL/GenBank/DDBJ whole genome shotgun (WGS) entry which is preliminary data.</text>
</comment>
<feature type="region of interest" description="Disordered" evidence="2">
    <location>
        <begin position="83"/>
        <end position="182"/>
    </location>
</feature>
<dbReference type="AlphaFoldDB" id="A0A162Y424"/>
<evidence type="ECO:0000313" key="4">
    <source>
        <dbReference type="Proteomes" id="UP000076837"/>
    </source>
</evidence>
<feature type="compositionally biased region" description="Low complexity" evidence="2">
    <location>
        <begin position="137"/>
        <end position="147"/>
    </location>
</feature>
<dbReference type="PROSITE" id="PS51719">
    <property type="entry name" value="G_SEPTIN"/>
    <property type="match status" value="1"/>
</dbReference>
<comment type="similarity">
    <text evidence="1">Belongs to the TRAFAC class TrmE-Era-EngA-EngB-Septin-like GTPase superfamily. Septin GTPase family.</text>
</comment>
<feature type="region of interest" description="Disordered" evidence="2">
    <location>
        <begin position="1"/>
        <end position="66"/>
    </location>
</feature>
<feature type="region of interest" description="Disordered" evidence="2">
    <location>
        <begin position="267"/>
        <end position="299"/>
    </location>
</feature>
<dbReference type="STRING" id="5454.A0A162Y424"/>
<dbReference type="Pfam" id="PF20571">
    <property type="entry name" value="DUF6780"/>
    <property type="match status" value="1"/>
</dbReference>
<keyword evidence="1" id="KW-0342">GTP-binding</keyword>
<proteinExistence type="inferred from homology"/>
<evidence type="ECO:0000256" key="1">
    <source>
        <dbReference type="RuleBase" id="RU004560"/>
    </source>
</evidence>
<sequence>MRPLPGSDAALPPPTKPRSRKPSMDRAAAPSNNSPTTFFMRSEQEMEQSLAASQSTHPVARQRDSTYGVQSLADTLEAAFGAQGTTARKKADSHSHAGSHSKHTARSGSHGSSTDSAKSPKSPLASPLWKLKRKVSSRTTSTPLTPLDIDAPSPLPTSATPSTPTSVSLHSLKLSDEGSVVDEAGSQVITSSGEEEYDDVETQQGASNSFPQLVMPSIQMPTRRPFTVKGKNMGKLKILVAGRAAIGKSSLIRSIVQSCEDIVHVDPLSPSQSLSQPLSRRPKSRRRQPEQGTTMSLTEIHASTKPYPPWWTDVEETRVLRRRKSSIDTILERNICFVDTPGYIEGRSEQDDMNLVVEYVESLLHQTASMTTLEDGKMVEVVSGSGGILVDVVIYLLPPNQDITKDVEFMQRLSAFTNVLPVIAKSEMLTAQELISLKASVLARLQATSVKPFLFGKPLDDALLAVQGLEIVHPSKTPTTAIYAGEPKEPNQFPFPTPTHPYAISSAHNSDNDTMDASLLMSPDYVQPLMPSELSNLIEQVFDPESIAWLRHAAAKKFLAWRRKMKLPGNSFIVHGLQQPHSPTTASVGLNGTMMNPSATSSVFSVASLSGVLVPRSTSPVYSSLQSPLLSSVAGSPTDPTAFSLTNYINKDTQASDIRVARWATDLHKSLRNERERFEDLQRNERAKWLLERVGEEVAAGTIITSDGAPRAEWAVVRHGNEKQCGGQRYGVAGLDSKDPLGLCDFGDEVRRRGVVLVQVLGGVSLLGAVGFAVVRVCGVATPEGRLWTWLSGGWE</sequence>
<organism evidence="3 4">
    <name type="scientific">Didymella rabiei</name>
    <name type="common">Chickpea ascochyta blight fungus</name>
    <name type="synonym">Mycosphaerella rabiei</name>
    <dbReference type="NCBI Taxonomy" id="5454"/>
    <lineage>
        <taxon>Eukaryota</taxon>
        <taxon>Fungi</taxon>
        <taxon>Dikarya</taxon>
        <taxon>Ascomycota</taxon>
        <taxon>Pezizomycotina</taxon>
        <taxon>Dothideomycetes</taxon>
        <taxon>Pleosporomycetidae</taxon>
        <taxon>Pleosporales</taxon>
        <taxon>Pleosporineae</taxon>
        <taxon>Didymellaceae</taxon>
        <taxon>Ascochyta</taxon>
    </lineage>
</organism>
<dbReference type="Pfam" id="PF00735">
    <property type="entry name" value="Septin"/>
    <property type="match status" value="1"/>
</dbReference>
<dbReference type="PANTHER" id="PTHR18884">
    <property type="entry name" value="SEPTIN"/>
    <property type="match status" value="1"/>
</dbReference>
<dbReference type="GO" id="GO:0005525">
    <property type="term" value="F:GTP binding"/>
    <property type="evidence" value="ECO:0007669"/>
    <property type="project" value="UniProtKB-KW"/>
</dbReference>
<dbReference type="InterPro" id="IPR030379">
    <property type="entry name" value="G_SEPTIN_dom"/>
</dbReference>
<keyword evidence="4" id="KW-1185">Reference proteome</keyword>
<name>A0A162Y424_DIDRA</name>